<evidence type="ECO:0000313" key="8">
    <source>
        <dbReference type="EMBL" id="QDS90917.1"/>
    </source>
</evidence>
<protein>
    <submittedName>
        <fullName evidence="8">Planctomycete cytochrome C</fullName>
    </submittedName>
</protein>
<reference evidence="8 9" key="1">
    <citation type="submission" date="2019-02" db="EMBL/GenBank/DDBJ databases">
        <title>Deep-cultivation of Planctomycetes and their phenomic and genomic characterization uncovers novel biology.</title>
        <authorList>
            <person name="Wiegand S."/>
            <person name="Jogler M."/>
            <person name="Boedeker C."/>
            <person name="Pinto D."/>
            <person name="Vollmers J."/>
            <person name="Rivas-Marin E."/>
            <person name="Kohn T."/>
            <person name="Peeters S.H."/>
            <person name="Heuer A."/>
            <person name="Rast P."/>
            <person name="Oberbeckmann S."/>
            <person name="Bunk B."/>
            <person name="Jeske O."/>
            <person name="Meyerdierks A."/>
            <person name="Storesund J.E."/>
            <person name="Kallscheuer N."/>
            <person name="Luecker S."/>
            <person name="Lage O.M."/>
            <person name="Pohl T."/>
            <person name="Merkel B.J."/>
            <person name="Hornburger P."/>
            <person name="Mueller R.-W."/>
            <person name="Bruemmer F."/>
            <person name="Labrenz M."/>
            <person name="Spormann A.M."/>
            <person name="Op den Camp H."/>
            <person name="Overmann J."/>
            <person name="Amann R."/>
            <person name="Jetten M.S.M."/>
            <person name="Mascher T."/>
            <person name="Medema M.H."/>
            <person name="Devos D.P."/>
            <person name="Kaster A.-K."/>
            <person name="Ovreas L."/>
            <person name="Rohde M."/>
            <person name="Galperin M.Y."/>
            <person name="Jogler C."/>
        </authorList>
    </citation>
    <scope>NUCLEOTIDE SEQUENCE [LARGE SCALE GENOMIC DNA]</scope>
    <source>
        <strain evidence="8 9">EC9</strain>
    </source>
</reference>
<dbReference type="OrthoDB" id="175242at2"/>
<evidence type="ECO:0000259" key="2">
    <source>
        <dbReference type="Pfam" id="PF07624"/>
    </source>
</evidence>
<evidence type="ECO:0000259" key="3">
    <source>
        <dbReference type="Pfam" id="PF07626"/>
    </source>
</evidence>
<feature type="signal peptide" evidence="1">
    <location>
        <begin position="1"/>
        <end position="32"/>
    </location>
</feature>
<accession>A0A517M807</accession>
<feature type="domain" description="Cytochrome C Planctomycete-type" evidence="6">
    <location>
        <begin position="48"/>
        <end position="95"/>
    </location>
</feature>
<dbReference type="Pfam" id="PF07631">
    <property type="entry name" value="PSD4"/>
    <property type="match status" value="1"/>
</dbReference>
<evidence type="ECO:0000259" key="5">
    <source>
        <dbReference type="Pfam" id="PF07631"/>
    </source>
</evidence>
<dbReference type="AlphaFoldDB" id="A0A517M807"/>
<dbReference type="InterPro" id="IPR013036">
    <property type="entry name" value="DUF1587"/>
</dbReference>
<dbReference type="EMBL" id="CP036261">
    <property type="protein sequence ID" value="QDS90917.1"/>
    <property type="molecule type" value="Genomic_DNA"/>
</dbReference>
<feature type="domain" description="DUF1585" evidence="2">
    <location>
        <begin position="732"/>
        <end position="804"/>
    </location>
</feature>
<feature type="domain" description="DUF1587" evidence="3">
    <location>
        <begin position="127"/>
        <end position="188"/>
    </location>
</feature>
<evidence type="ECO:0000259" key="4">
    <source>
        <dbReference type="Pfam" id="PF07627"/>
    </source>
</evidence>
<keyword evidence="9" id="KW-1185">Reference proteome</keyword>
<organism evidence="8 9">
    <name type="scientific">Rosistilla ulvae</name>
    <dbReference type="NCBI Taxonomy" id="1930277"/>
    <lineage>
        <taxon>Bacteria</taxon>
        <taxon>Pseudomonadati</taxon>
        <taxon>Planctomycetota</taxon>
        <taxon>Planctomycetia</taxon>
        <taxon>Pirellulales</taxon>
        <taxon>Pirellulaceae</taxon>
        <taxon>Rosistilla</taxon>
    </lineage>
</organism>
<dbReference type="InterPro" id="IPR011478">
    <property type="entry name" value="DUF1585"/>
</dbReference>
<dbReference type="GO" id="GO:0020037">
    <property type="term" value="F:heme binding"/>
    <property type="evidence" value="ECO:0007669"/>
    <property type="project" value="InterPro"/>
</dbReference>
<dbReference type="InterPro" id="IPR013043">
    <property type="entry name" value="DUF1595"/>
</dbReference>
<dbReference type="Pfam" id="PF07635">
    <property type="entry name" value="PSCyt1"/>
    <property type="match status" value="1"/>
</dbReference>
<dbReference type="InterPro" id="IPR036909">
    <property type="entry name" value="Cyt_c-like_dom_sf"/>
</dbReference>
<dbReference type="InterPro" id="IPR013039">
    <property type="entry name" value="DUF1588"/>
</dbReference>
<dbReference type="Proteomes" id="UP000319557">
    <property type="component" value="Chromosome"/>
</dbReference>
<gene>
    <name evidence="8" type="ORF">EC9_51350</name>
</gene>
<dbReference type="Pfam" id="PF07624">
    <property type="entry name" value="PSD2"/>
    <property type="match status" value="1"/>
</dbReference>
<name>A0A517M807_9BACT</name>
<evidence type="ECO:0000259" key="6">
    <source>
        <dbReference type="Pfam" id="PF07635"/>
    </source>
</evidence>
<feature type="domain" description="DUF1592" evidence="5">
    <location>
        <begin position="461"/>
        <end position="587"/>
    </location>
</feature>
<feature type="chain" id="PRO_5022205055" evidence="1">
    <location>
        <begin position="33"/>
        <end position="807"/>
    </location>
</feature>
<sequence length="807" mass="89629" precursor="true">MMTTMKTRIICRRLIIALTAICGSHVAAFAVADDGSAAPLAAFLDQHCTACHGADTQEADLRLDRLTAGGAGAEAIRQWTRVVDAIESGEMPPEGEDRPNAAAVKRFVSEAGRFAERMRGERPLALRRMNRREYQNTVHDLLGIDVPLMDLLPEDGSLQGFDNVADGLSISSVLMEQYLAAAAVAFEATIRRVQPLPVATRRADLMQVKENIDSVDKKKGGTVAVDESFVKFTPGWPPARIDPAHPIEDGLYRCRVAVWPHDPGERTLSVALYVGSLFGPDAHRFIGIFDATGSSQQPRVIECTVPMQQGDTIHIVPRIWPEHVTWRDKHESRPGVGIAWVETDGPLDQAFPSLATQRLFGDVDHIRMEPERTISMRHRKRVQWHRVESERPREDVARIVRDLLPRAFRRPVDDAEAEPFVRLALDRLDAGRSFEQAVRAGVTAVLCAPQFLLLNSQPAVDDYTIASRLSYFLWSSQPDPQLIDLAAAGKLKDPAIRRAQVLRMLADPKRERFVDNFLGQWLDLREIDFTTPDKKLYPEFDPLLQEAMLGETRSFFEHLIDEDGSVLNFIDSDFTFLNERLAKHYGIAGVRGNELFRKVALPDDSLRGGVLTHASVLKVTANGTTTSPIQRGNWVLDNLLGRPAPPPPPGVPAVEPDVRGATTIREQLDKHRAIDSCNVCHRRIDPPGFALEAFDAIGGQRQWYRSIGEGEKLGRLPYRKGPDVETASRLADGRSFADFGGYRQRLLEDRDQVARSIATKLIVYATGRPLSLADRPAIDRIVAASGDDLGLRSMILAIASSELFIEP</sequence>
<dbReference type="Pfam" id="PF07637">
    <property type="entry name" value="PSD5"/>
    <property type="match status" value="1"/>
</dbReference>
<feature type="domain" description="DUF1595" evidence="7">
    <location>
        <begin position="397"/>
        <end position="452"/>
    </location>
</feature>
<proteinExistence type="predicted"/>
<dbReference type="InterPro" id="IPR013042">
    <property type="entry name" value="DUF1592"/>
</dbReference>
<dbReference type="Pfam" id="PF07627">
    <property type="entry name" value="PSCyt3"/>
    <property type="match status" value="1"/>
</dbReference>
<dbReference type="GO" id="GO:0009055">
    <property type="term" value="F:electron transfer activity"/>
    <property type="evidence" value="ECO:0007669"/>
    <property type="project" value="InterPro"/>
</dbReference>
<dbReference type="KEGG" id="ruv:EC9_51350"/>
<evidence type="ECO:0000259" key="7">
    <source>
        <dbReference type="Pfam" id="PF07637"/>
    </source>
</evidence>
<evidence type="ECO:0000313" key="9">
    <source>
        <dbReference type="Proteomes" id="UP000319557"/>
    </source>
</evidence>
<evidence type="ECO:0000256" key="1">
    <source>
        <dbReference type="SAM" id="SignalP"/>
    </source>
</evidence>
<dbReference type="SUPFAM" id="SSF46626">
    <property type="entry name" value="Cytochrome c"/>
    <property type="match status" value="1"/>
</dbReference>
<feature type="domain" description="DUF1588" evidence="4">
    <location>
        <begin position="607"/>
        <end position="702"/>
    </location>
</feature>
<dbReference type="InterPro" id="IPR011429">
    <property type="entry name" value="Cyt_c_Planctomycete-type"/>
</dbReference>
<keyword evidence="1" id="KW-0732">Signal</keyword>
<dbReference type="Pfam" id="PF07626">
    <property type="entry name" value="PSD3"/>
    <property type="match status" value="1"/>
</dbReference>